<keyword evidence="2" id="KW-1185">Reference proteome</keyword>
<organism evidence="1 2">
    <name type="scientific">Pneumocystis oryctolagi</name>
    <dbReference type="NCBI Taxonomy" id="42067"/>
    <lineage>
        <taxon>Eukaryota</taxon>
        <taxon>Fungi</taxon>
        <taxon>Dikarya</taxon>
        <taxon>Ascomycota</taxon>
        <taxon>Taphrinomycotina</taxon>
        <taxon>Pneumocystomycetes</taxon>
        <taxon>Pneumocystaceae</taxon>
        <taxon>Pneumocystis</taxon>
    </lineage>
</organism>
<gene>
    <name evidence="1" type="ORF">PORY_002469</name>
</gene>
<dbReference type="Proteomes" id="UP000768646">
    <property type="component" value="Unassembled WGS sequence"/>
</dbReference>
<accession>A0ACB7CAP8</accession>
<dbReference type="EMBL" id="JABTEG010000011">
    <property type="protein sequence ID" value="KAG4304105.1"/>
    <property type="molecule type" value="Genomic_DNA"/>
</dbReference>
<comment type="caution">
    <text evidence="1">The sequence shown here is derived from an EMBL/GenBank/DDBJ whole genome shotgun (WGS) entry which is preliminary data.</text>
</comment>
<evidence type="ECO:0000313" key="2">
    <source>
        <dbReference type="Proteomes" id="UP000768646"/>
    </source>
</evidence>
<protein>
    <submittedName>
        <fullName evidence="1">Uncharacterized protein</fullName>
    </submittedName>
</protein>
<proteinExistence type="predicted"/>
<name>A0ACB7CAP8_9ASCO</name>
<evidence type="ECO:0000313" key="1">
    <source>
        <dbReference type="EMBL" id="KAG4304105.1"/>
    </source>
</evidence>
<sequence>MDYLHSDARRLKSLLYDAKSDANVLKLLPSAFDDFSLLISDSTRNMYLSFLPELIEALYLPIDHLPNIKVLEKLLFEMSWEDLVALDLVFHIFSGLTCGDEEIELFCLKMVSKSTKTSSASNTIDESMINSIILCIISKHCSCANRAIEIICSLNLSGDIFRKRFLSYLSTISLVDFFSSKDLSLSNSTAISRFFTLIFKLSGQSYETFESLVFSGFIDNVMNLSNLNDLLMKLCRLDFLSSLLTIDYTFGWIENNGYIEEAIVPFLTFQFQSIDVDSELLAVQSCKFIESMKYISFEKFKKIDSFNSLTSKLIENLSHKSFSSSLYKASLFAIAGIFGFSDNFSEYIYYKLTDMSNLTKTDDGLNALELILSSPSEKYTKLFFEQKLSSTAMYDIMTSAKSPFESTRHSALLILKAIVKHSWGISKFVGFTSLMEFILSRTIDEYFDRIIKYEIVKIMAETGRHLLGPWKERVLQYVIKGAFAIVKHSWGISKFAGFTSLMEFILSRTIDEYFDRIIKYEIVKIMAETGRHLLGPWKSVSN</sequence>
<reference evidence="1 2" key="1">
    <citation type="journal article" date="2021" name="Commun. Biol.">
        <title>Genomic insights into the host specific adaptation of the Pneumocystis genus.</title>
        <authorList>
            <person name="Cisse O.H."/>
            <person name="Ma L."/>
            <person name="Dekker J.P."/>
            <person name="Khil P.P."/>
            <person name="Youn J.-H."/>
            <person name="Brenchley J.M."/>
            <person name="Blair R."/>
            <person name="Pahar B."/>
            <person name="Chabe M."/>
            <person name="Van Rompay K.K.A."/>
            <person name="Keesler R."/>
            <person name="Sukura A."/>
            <person name="Hirsch V."/>
            <person name="Kutty G."/>
            <person name="Liu Y."/>
            <person name="Peng L."/>
            <person name="Chen J."/>
            <person name="Song J."/>
            <person name="Weissenbacher-Lang C."/>
            <person name="Xu J."/>
            <person name="Upham N.S."/>
            <person name="Stajich J.E."/>
            <person name="Cuomo C.A."/>
            <person name="Cushion M.T."/>
            <person name="Kovacs J.A."/>
        </authorList>
    </citation>
    <scope>NUCLEOTIDE SEQUENCE [LARGE SCALE GENOMIC DNA]</scope>
    <source>
        <strain evidence="1 2">RABM</strain>
    </source>
</reference>